<sequence length="155" mass="16710">MAATSSAAPPSRLNGKWKPNPAKSESIEPFLVEMGVSWLLRQAAKRQAPVMELTVTGTTFRQVMAGPMGKKTDNGGEFGTEIEWKTPMSTSMVTVTLTEDGDVLVSGASPNKRDPAGRMVARFSPQPDGTVAHTIEITRGDGSVLLIRRVLERVE</sequence>
<protein>
    <recommendedName>
        <fullName evidence="6">Lipocalin-like domain-containing protein</fullName>
    </recommendedName>
</protein>
<dbReference type="EMBL" id="VLTO01000062">
    <property type="protein sequence ID" value="KAA0170228.1"/>
    <property type="molecule type" value="Genomic_DNA"/>
</dbReference>
<dbReference type="AlphaFoldDB" id="A0A5A8CZE2"/>
<dbReference type="InterPro" id="IPR012674">
    <property type="entry name" value="Calycin"/>
</dbReference>
<reference evidence="4 5" key="1">
    <citation type="submission" date="2019-07" db="EMBL/GenBank/DDBJ databases">
        <title>Genomes of Cafeteria roenbergensis.</title>
        <authorList>
            <person name="Fischer M.G."/>
            <person name="Hackl T."/>
            <person name="Roman M."/>
        </authorList>
    </citation>
    <scope>NUCLEOTIDE SEQUENCE [LARGE SCALE GENOMIC DNA]</scope>
    <source>
        <strain evidence="2 5">Cflag</strain>
        <strain evidence="3 4">E4-10P</strain>
    </source>
</reference>
<comment type="caution">
    <text evidence="2">The sequence shown here is derived from an EMBL/GenBank/DDBJ whole genome shotgun (WGS) entry which is preliminary data.</text>
</comment>
<dbReference type="Gene3D" id="2.40.128.20">
    <property type="match status" value="1"/>
</dbReference>
<dbReference type="OrthoDB" id="354351at2759"/>
<dbReference type="Proteomes" id="UP000322899">
    <property type="component" value="Unassembled WGS sequence"/>
</dbReference>
<name>A0A5A8CZE2_CAFRO</name>
<organism evidence="2 5">
    <name type="scientific">Cafeteria roenbergensis</name>
    <name type="common">Marine flagellate</name>
    <dbReference type="NCBI Taxonomy" id="33653"/>
    <lineage>
        <taxon>Eukaryota</taxon>
        <taxon>Sar</taxon>
        <taxon>Stramenopiles</taxon>
        <taxon>Bigyra</taxon>
        <taxon>Opalozoa</taxon>
        <taxon>Bicosoecida</taxon>
        <taxon>Cafeteriaceae</taxon>
        <taxon>Cafeteria</taxon>
    </lineage>
</organism>
<gene>
    <name evidence="3" type="ORF">FNF27_06661</name>
    <name evidence="2" type="ORF">FNF31_05592</name>
</gene>
<evidence type="ECO:0000313" key="3">
    <source>
        <dbReference type="EMBL" id="KAA0170228.1"/>
    </source>
</evidence>
<evidence type="ECO:0000256" key="1">
    <source>
        <dbReference type="SAM" id="MobiDB-lite"/>
    </source>
</evidence>
<accession>A0A5A8CZE2</accession>
<dbReference type="Proteomes" id="UP000325113">
    <property type="component" value="Unassembled WGS sequence"/>
</dbReference>
<proteinExistence type="predicted"/>
<evidence type="ECO:0000313" key="2">
    <source>
        <dbReference type="EMBL" id="KAA0158089.1"/>
    </source>
</evidence>
<dbReference type="CDD" id="cd00742">
    <property type="entry name" value="FABP"/>
    <property type="match status" value="1"/>
</dbReference>
<dbReference type="EMBL" id="VLTM01000072">
    <property type="protein sequence ID" value="KAA0158089.1"/>
    <property type="molecule type" value="Genomic_DNA"/>
</dbReference>
<evidence type="ECO:0000313" key="4">
    <source>
        <dbReference type="Proteomes" id="UP000322899"/>
    </source>
</evidence>
<dbReference type="SUPFAM" id="SSF50814">
    <property type="entry name" value="Lipocalins"/>
    <property type="match status" value="1"/>
</dbReference>
<evidence type="ECO:0008006" key="6">
    <source>
        <dbReference type="Google" id="ProtNLM"/>
    </source>
</evidence>
<feature type="region of interest" description="Disordered" evidence="1">
    <location>
        <begin position="1"/>
        <end position="22"/>
    </location>
</feature>
<evidence type="ECO:0000313" key="5">
    <source>
        <dbReference type="Proteomes" id="UP000325113"/>
    </source>
</evidence>